<evidence type="ECO:0000313" key="2">
    <source>
        <dbReference type="EMBL" id="KAK6540704.1"/>
    </source>
</evidence>
<comment type="caution">
    <text evidence="2">The sequence shown here is derived from an EMBL/GenBank/DDBJ whole genome shotgun (WGS) entry which is preliminary data.</text>
</comment>
<protein>
    <recommendedName>
        <fullName evidence="1">Prion-inhibition and propagation HeLo domain-containing protein</fullName>
    </recommendedName>
</protein>
<gene>
    <name evidence="2" type="ORF">TWF694_008096</name>
</gene>
<dbReference type="Pfam" id="PF14479">
    <property type="entry name" value="HeLo"/>
    <property type="match status" value="1"/>
</dbReference>
<dbReference type="Proteomes" id="UP001365542">
    <property type="component" value="Unassembled WGS sequence"/>
</dbReference>
<evidence type="ECO:0000259" key="1">
    <source>
        <dbReference type="Pfam" id="PF14479"/>
    </source>
</evidence>
<evidence type="ECO:0000313" key="3">
    <source>
        <dbReference type="Proteomes" id="UP001365542"/>
    </source>
</evidence>
<keyword evidence="3" id="KW-1185">Reference proteome</keyword>
<dbReference type="PANTHER" id="PTHR37542:SF3">
    <property type="entry name" value="PRION-INHIBITION AND PROPAGATION HELO DOMAIN-CONTAINING PROTEIN"/>
    <property type="match status" value="1"/>
</dbReference>
<dbReference type="InterPro" id="IPR038305">
    <property type="entry name" value="HeLo_sf"/>
</dbReference>
<accession>A0AAV9XHR3</accession>
<name>A0AAV9XHR3_9PEZI</name>
<feature type="domain" description="Prion-inhibition and propagation HeLo" evidence="1">
    <location>
        <begin position="7"/>
        <end position="204"/>
    </location>
</feature>
<dbReference type="PANTHER" id="PTHR37542">
    <property type="entry name" value="HELO DOMAIN-CONTAINING PROTEIN-RELATED"/>
    <property type="match status" value="1"/>
</dbReference>
<dbReference type="EMBL" id="JAVHJO010000004">
    <property type="protein sequence ID" value="KAK6540704.1"/>
    <property type="molecule type" value="Genomic_DNA"/>
</dbReference>
<dbReference type="InterPro" id="IPR029498">
    <property type="entry name" value="HeLo_dom"/>
</dbReference>
<proteinExistence type="predicted"/>
<sequence length="246" mass="27746">MMAEPFGIVSGALSVAAIFTTCVDCFNYVQLGRRFGKDYQTSLLTLNVVQLRLSRWGEAINIYNDPQLGNPNATKKEVQAAKDVLLQILLLFADTEKLSKKFKLEATRSEDLSVYSATDIDPVVMSLANKMRDLAFRRQKDASLLKVTRWALYNRQKFRELISDITTLVDGLEELFPPPAQQVERLAKQEFSEVDCKEQELSLLENASEGVDDLLYNAAMEVRKGHIYEQVTATDTSKVLDGTHML</sequence>
<reference evidence="2 3" key="1">
    <citation type="submission" date="2019-10" db="EMBL/GenBank/DDBJ databases">
        <authorList>
            <person name="Palmer J.M."/>
        </authorList>
    </citation>
    <scope>NUCLEOTIDE SEQUENCE [LARGE SCALE GENOMIC DNA]</scope>
    <source>
        <strain evidence="2 3">TWF694</strain>
    </source>
</reference>
<dbReference type="AlphaFoldDB" id="A0AAV9XHR3"/>
<organism evidence="2 3">
    <name type="scientific">Orbilia ellipsospora</name>
    <dbReference type="NCBI Taxonomy" id="2528407"/>
    <lineage>
        <taxon>Eukaryota</taxon>
        <taxon>Fungi</taxon>
        <taxon>Dikarya</taxon>
        <taxon>Ascomycota</taxon>
        <taxon>Pezizomycotina</taxon>
        <taxon>Orbiliomycetes</taxon>
        <taxon>Orbiliales</taxon>
        <taxon>Orbiliaceae</taxon>
        <taxon>Orbilia</taxon>
    </lineage>
</organism>
<dbReference type="Gene3D" id="1.20.120.1020">
    <property type="entry name" value="Prion-inhibition and propagation, HeLo domain"/>
    <property type="match status" value="1"/>
</dbReference>